<dbReference type="PROSITE" id="PS01124">
    <property type="entry name" value="HTH_ARAC_FAMILY_2"/>
    <property type="match status" value="1"/>
</dbReference>
<dbReference type="Gene3D" id="3.40.50.2300">
    <property type="match status" value="1"/>
</dbReference>
<evidence type="ECO:0000256" key="7">
    <source>
        <dbReference type="ARBA" id="ARBA00023163"/>
    </source>
</evidence>
<evidence type="ECO:0000256" key="4">
    <source>
        <dbReference type="ARBA" id="ARBA00023012"/>
    </source>
</evidence>
<sequence length="527" mass="59357">MYSVFIVDDEVIVRDGIRGKINWDHSQFSFSGEAGDGEIALSMIQDLKPDILITDIKMPFMDGLELSRMVKKLLPWTRIIILSGHDEFEYAKKAISIGVEDYILKPFTAEELLESMNRAADALEKEKQRYSDVEKMKQALESASLLAQERLLTNIITGVIPGTEAVGSAADLHIDLIARYYTVLVSELQCSAGKGMDCFVEAKTRLLQISENNTKVISFFVSPERAVFILKNSRLENVEEESYNLANNVEHEVCSDPELSVVTAIGSTVDRITAISESYRSAMDLLRRSRFSGKSRILNAGDCAEDAAPAAGLQENDPLLERIRYADEREIVLIVEQYLSYINESHEEFTAAASYLLVDVIMSISKLAEDLGGDIRDVVPDILSRTFVTNAVRSREVFAAEMERVLRTVLLWRNSRTQGRYADVILRAKKYIGEHFSDPDICLFSTAKAVNMSPNHFSSVFSQECGMTYIEYLTSVRIDTAKKLLRNTSMRSSEIAYETGFSDPHYFSFIFKKNTGQSPQEFRGKKE</sequence>
<dbReference type="SUPFAM" id="SSF52172">
    <property type="entry name" value="CheY-like"/>
    <property type="match status" value="1"/>
</dbReference>
<keyword evidence="5" id="KW-0805">Transcription regulation</keyword>
<dbReference type="InterPro" id="IPR009057">
    <property type="entry name" value="Homeodomain-like_sf"/>
</dbReference>
<feature type="coiled-coil region" evidence="9">
    <location>
        <begin position="109"/>
        <end position="143"/>
    </location>
</feature>
<keyword evidence="7" id="KW-0804">Transcription</keyword>
<dbReference type="GO" id="GO:0003700">
    <property type="term" value="F:DNA-binding transcription factor activity"/>
    <property type="evidence" value="ECO:0007669"/>
    <property type="project" value="InterPro"/>
</dbReference>
<dbReference type="CDD" id="cd17536">
    <property type="entry name" value="REC_YesN-like"/>
    <property type="match status" value="1"/>
</dbReference>
<keyword evidence="4" id="KW-0902">Two-component regulatory system</keyword>
<dbReference type="SMART" id="SM00448">
    <property type="entry name" value="REC"/>
    <property type="match status" value="1"/>
</dbReference>
<evidence type="ECO:0000313" key="13">
    <source>
        <dbReference type="Proteomes" id="UP000823616"/>
    </source>
</evidence>
<dbReference type="GO" id="GO:0043565">
    <property type="term" value="F:sequence-specific DNA binding"/>
    <property type="evidence" value="ECO:0007669"/>
    <property type="project" value="InterPro"/>
</dbReference>
<dbReference type="InterPro" id="IPR018060">
    <property type="entry name" value="HTH_AraC"/>
</dbReference>
<organism evidence="12 13">
    <name type="scientific">Candidatus Avitreponema avistercoris</name>
    <dbReference type="NCBI Taxonomy" id="2840705"/>
    <lineage>
        <taxon>Bacteria</taxon>
        <taxon>Pseudomonadati</taxon>
        <taxon>Spirochaetota</taxon>
        <taxon>Spirochaetia</taxon>
        <taxon>Spirochaetales</taxon>
        <taxon>Candidatus Avitreponema</taxon>
    </lineage>
</organism>
<evidence type="ECO:0000256" key="3">
    <source>
        <dbReference type="ARBA" id="ARBA00022553"/>
    </source>
</evidence>
<dbReference type="InterPro" id="IPR001789">
    <property type="entry name" value="Sig_transdc_resp-reg_receiver"/>
</dbReference>
<dbReference type="Pfam" id="PF00072">
    <property type="entry name" value="Response_reg"/>
    <property type="match status" value="1"/>
</dbReference>
<evidence type="ECO:0000313" key="12">
    <source>
        <dbReference type="EMBL" id="MBO8449608.1"/>
    </source>
</evidence>
<evidence type="ECO:0000256" key="5">
    <source>
        <dbReference type="ARBA" id="ARBA00023015"/>
    </source>
</evidence>
<proteinExistence type="predicted"/>
<dbReference type="AlphaFoldDB" id="A0A9D9ELB8"/>
<evidence type="ECO:0000256" key="1">
    <source>
        <dbReference type="ARBA" id="ARBA00004496"/>
    </source>
</evidence>
<dbReference type="PROSITE" id="PS50110">
    <property type="entry name" value="RESPONSE_REGULATORY"/>
    <property type="match status" value="1"/>
</dbReference>
<keyword evidence="6" id="KW-0238">DNA-binding</keyword>
<dbReference type="EMBL" id="JADIMS010000011">
    <property type="protein sequence ID" value="MBO8449608.1"/>
    <property type="molecule type" value="Genomic_DNA"/>
</dbReference>
<protein>
    <submittedName>
        <fullName evidence="12">Response regulator</fullName>
    </submittedName>
</protein>
<reference evidence="12" key="2">
    <citation type="journal article" date="2021" name="PeerJ">
        <title>Extensive microbial diversity within the chicken gut microbiome revealed by metagenomics and culture.</title>
        <authorList>
            <person name="Gilroy R."/>
            <person name="Ravi A."/>
            <person name="Getino M."/>
            <person name="Pursley I."/>
            <person name="Horton D.L."/>
            <person name="Alikhan N.F."/>
            <person name="Baker D."/>
            <person name="Gharbi K."/>
            <person name="Hall N."/>
            <person name="Watson M."/>
            <person name="Adriaenssens E.M."/>
            <person name="Foster-Nyarko E."/>
            <person name="Jarju S."/>
            <person name="Secka A."/>
            <person name="Antonio M."/>
            <person name="Oren A."/>
            <person name="Chaudhuri R.R."/>
            <person name="La Ragione R."/>
            <person name="Hildebrand F."/>
            <person name="Pallen M.J."/>
        </authorList>
    </citation>
    <scope>NUCLEOTIDE SEQUENCE</scope>
    <source>
        <strain evidence="12">B3-4054</strain>
    </source>
</reference>
<evidence type="ECO:0000259" key="11">
    <source>
        <dbReference type="PROSITE" id="PS50110"/>
    </source>
</evidence>
<evidence type="ECO:0000256" key="6">
    <source>
        <dbReference type="ARBA" id="ARBA00023125"/>
    </source>
</evidence>
<feature type="modified residue" description="4-aspartylphosphate" evidence="8">
    <location>
        <position position="55"/>
    </location>
</feature>
<name>A0A9D9ELB8_9SPIR</name>
<accession>A0A9D9ELB8</accession>
<dbReference type="InterPro" id="IPR011006">
    <property type="entry name" value="CheY-like_superfamily"/>
</dbReference>
<comment type="subcellular location">
    <subcellularLocation>
        <location evidence="1">Cytoplasm</location>
    </subcellularLocation>
</comment>
<dbReference type="InterPro" id="IPR051552">
    <property type="entry name" value="HptR"/>
</dbReference>
<dbReference type="SUPFAM" id="SSF46689">
    <property type="entry name" value="Homeodomain-like"/>
    <property type="match status" value="2"/>
</dbReference>
<dbReference type="GO" id="GO:0000160">
    <property type="term" value="P:phosphorelay signal transduction system"/>
    <property type="evidence" value="ECO:0007669"/>
    <property type="project" value="UniProtKB-KW"/>
</dbReference>
<gene>
    <name evidence="12" type="ORF">IAA96_00680</name>
</gene>
<reference evidence="12" key="1">
    <citation type="submission" date="2020-10" db="EMBL/GenBank/DDBJ databases">
        <authorList>
            <person name="Gilroy R."/>
        </authorList>
    </citation>
    <scope>NUCLEOTIDE SEQUENCE</scope>
    <source>
        <strain evidence="12">B3-4054</strain>
    </source>
</reference>
<dbReference type="PANTHER" id="PTHR42713:SF3">
    <property type="entry name" value="TRANSCRIPTIONAL REGULATORY PROTEIN HPTR"/>
    <property type="match status" value="1"/>
</dbReference>
<keyword evidence="9" id="KW-0175">Coiled coil</keyword>
<dbReference type="Gene3D" id="1.10.10.60">
    <property type="entry name" value="Homeodomain-like"/>
    <property type="match status" value="2"/>
</dbReference>
<dbReference type="SMART" id="SM00342">
    <property type="entry name" value="HTH_ARAC"/>
    <property type="match status" value="1"/>
</dbReference>
<dbReference type="Pfam" id="PF12833">
    <property type="entry name" value="HTH_18"/>
    <property type="match status" value="1"/>
</dbReference>
<evidence type="ECO:0000256" key="8">
    <source>
        <dbReference type="PROSITE-ProRule" id="PRU00169"/>
    </source>
</evidence>
<evidence type="ECO:0000256" key="2">
    <source>
        <dbReference type="ARBA" id="ARBA00022490"/>
    </source>
</evidence>
<dbReference type="Proteomes" id="UP000823616">
    <property type="component" value="Unassembled WGS sequence"/>
</dbReference>
<comment type="caution">
    <text evidence="12">The sequence shown here is derived from an EMBL/GenBank/DDBJ whole genome shotgun (WGS) entry which is preliminary data.</text>
</comment>
<keyword evidence="2" id="KW-0963">Cytoplasm</keyword>
<dbReference type="PANTHER" id="PTHR42713">
    <property type="entry name" value="HISTIDINE KINASE-RELATED"/>
    <property type="match status" value="1"/>
</dbReference>
<evidence type="ECO:0000256" key="9">
    <source>
        <dbReference type="SAM" id="Coils"/>
    </source>
</evidence>
<keyword evidence="3 8" id="KW-0597">Phosphoprotein</keyword>
<dbReference type="GO" id="GO:0005737">
    <property type="term" value="C:cytoplasm"/>
    <property type="evidence" value="ECO:0007669"/>
    <property type="project" value="UniProtKB-SubCell"/>
</dbReference>
<feature type="domain" description="Response regulatory" evidence="11">
    <location>
        <begin position="3"/>
        <end position="120"/>
    </location>
</feature>
<evidence type="ECO:0000259" key="10">
    <source>
        <dbReference type="PROSITE" id="PS01124"/>
    </source>
</evidence>
<feature type="domain" description="HTH araC/xylS-type" evidence="10">
    <location>
        <begin position="426"/>
        <end position="525"/>
    </location>
</feature>